<name>A0A5N6VMB4_9EURO</name>
<dbReference type="Proteomes" id="UP000325433">
    <property type="component" value="Unassembled WGS sequence"/>
</dbReference>
<feature type="chain" id="PRO_5025038904" description="Secreted protein" evidence="1">
    <location>
        <begin position="26"/>
        <end position="99"/>
    </location>
</feature>
<proteinExistence type="predicted"/>
<keyword evidence="3" id="KW-1185">Reference proteome</keyword>
<dbReference type="AlphaFoldDB" id="A0A5N6VMB4"/>
<evidence type="ECO:0000256" key="1">
    <source>
        <dbReference type="SAM" id="SignalP"/>
    </source>
</evidence>
<feature type="signal peptide" evidence="1">
    <location>
        <begin position="1"/>
        <end position="25"/>
    </location>
</feature>
<keyword evidence="1" id="KW-0732">Signal</keyword>
<accession>A0A5N6VMB4</accession>
<evidence type="ECO:0008006" key="4">
    <source>
        <dbReference type="Google" id="ProtNLM"/>
    </source>
</evidence>
<dbReference type="EMBL" id="ML738363">
    <property type="protein sequence ID" value="KAE8309695.1"/>
    <property type="molecule type" value="Genomic_DNA"/>
</dbReference>
<sequence length="99" mass="11251">MTQVAWVRIPLLSDFLLQLLPGLSPDQETNLQNPFQRNGKVAEWSKAYDSSAKNQIRACPRTTRVSSYDENRVGSNPTLVSSFCLSSSFLFFFCRSLDR</sequence>
<organism evidence="2 3">
    <name type="scientific">Aspergillus transmontanensis</name>
    <dbReference type="NCBI Taxonomy" id="1034304"/>
    <lineage>
        <taxon>Eukaryota</taxon>
        <taxon>Fungi</taxon>
        <taxon>Dikarya</taxon>
        <taxon>Ascomycota</taxon>
        <taxon>Pezizomycotina</taxon>
        <taxon>Eurotiomycetes</taxon>
        <taxon>Eurotiomycetidae</taxon>
        <taxon>Eurotiales</taxon>
        <taxon>Aspergillaceae</taxon>
        <taxon>Aspergillus</taxon>
        <taxon>Aspergillus subgen. Circumdati</taxon>
    </lineage>
</organism>
<gene>
    <name evidence="2" type="ORF">BDV41DRAFT_547024</name>
</gene>
<evidence type="ECO:0000313" key="2">
    <source>
        <dbReference type="EMBL" id="KAE8309695.1"/>
    </source>
</evidence>
<reference evidence="3" key="1">
    <citation type="submission" date="2019-04" db="EMBL/GenBank/DDBJ databases">
        <title>Friends and foes A comparative genomics studyof 23 Aspergillus species from section Flavi.</title>
        <authorList>
            <consortium name="DOE Joint Genome Institute"/>
            <person name="Kjaerbolling I."/>
            <person name="Vesth T."/>
            <person name="Frisvad J.C."/>
            <person name="Nybo J.L."/>
            <person name="Theobald S."/>
            <person name="Kildgaard S."/>
            <person name="Isbrandt T."/>
            <person name="Kuo A."/>
            <person name="Sato A."/>
            <person name="Lyhne E.K."/>
            <person name="Kogle M.E."/>
            <person name="Wiebenga A."/>
            <person name="Kun R.S."/>
            <person name="Lubbers R.J."/>
            <person name="Makela M.R."/>
            <person name="Barry K."/>
            <person name="Chovatia M."/>
            <person name="Clum A."/>
            <person name="Daum C."/>
            <person name="Haridas S."/>
            <person name="He G."/>
            <person name="LaButti K."/>
            <person name="Lipzen A."/>
            <person name="Mondo S."/>
            <person name="Riley R."/>
            <person name="Salamov A."/>
            <person name="Simmons B.A."/>
            <person name="Magnuson J.K."/>
            <person name="Henrissat B."/>
            <person name="Mortensen U.H."/>
            <person name="Larsen T.O."/>
            <person name="Devries R.P."/>
            <person name="Grigoriev I.V."/>
            <person name="Machida M."/>
            <person name="Baker S.E."/>
            <person name="Andersen M.R."/>
        </authorList>
    </citation>
    <scope>NUCLEOTIDE SEQUENCE [LARGE SCALE GENOMIC DNA]</scope>
    <source>
        <strain evidence="3">CBS 130015</strain>
    </source>
</reference>
<protein>
    <recommendedName>
        <fullName evidence="4">Secreted protein</fullName>
    </recommendedName>
</protein>
<evidence type="ECO:0000313" key="3">
    <source>
        <dbReference type="Proteomes" id="UP000325433"/>
    </source>
</evidence>